<keyword evidence="4 9" id="KW-0509">mRNA transport</keyword>
<feature type="region of interest" description="Disordered" evidence="10">
    <location>
        <begin position="127"/>
        <end position="157"/>
    </location>
</feature>
<evidence type="ECO:0000256" key="6">
    <source>
        <dbReference type="ARBA" id="ARBA00023010"/>
    </source>
</evidence>
<evidence type="ECO:0000256" key="7">
    <source>
        <dbReference type="ARBA" id="ARBA00023132"/>
    </source>
</evidence>
<evidence type="ECO:0000256" key="3">
    <source>
        <dbReference type="ARBA" id="ARBA00022448"/>
    </source>
</evidence>
<evidence type="ECO:0000313" key="11">
    <source>
        <dbReference type="EMBL" id="KAK5983036.1"/>
    </source>
</evidence>
<evidence type="ECO:0000256" key="5">
    <source>
        <dbReference type="ARBA" id="ARBA00022927"/>
    </source>
</evidence>
<evidence type="ECO:0000256" key="9">
    <source>
        <dbReference type="RuleBase" id="RU365073"/>
    </source>
</evidence>
<keyword evidence="5 9" id="KW-0653">Protein transport</keyword>
<comment type="function">
    <text evidence="9">Functions as a component of the nuclear pore complex (NPC).</text>
</comment>
<comment type="similarity">
    <text evidence="2 9">Belongs to the nucleoporin Nup85 family.</text>
</comment>
<dbReference type="PANTHER" id="PTHR13373:SF21">
    <property type="entry name" value="NUCLEAR PORE COMPLEX PROTEIN NUP85"/>
    <property type="match status" value="1"/>
</dbReference>
<comment type="caution">
    <text evidence="11">The sequence shown here is derived from an EMBL/GenBank/DDBJ whole genome shotgun (WGS) entry which is preliminary data.</text>
</comment>
<gene>
    <name evidence="11" type="ORF">GCK32_007676</name>
</gene>
<comment type="subcellular location">
    <subcellularLocation>
        <location evidence="1 9">Nucleus</location>
        <location evidence="1 9">Nuclear pore complex</location>
    </subcellularLocation>
</comment>
<dbReference type="EMBL" id="WIXE01004461">
    <property type="protein sequence ID" value="KAK5983036.1"/>
    <property type="molecule type" value="Genomic_DNA"/>
</dbReference>
<dbReference type="GO" id="GO:0045893">
    <property type="term" value="P:positive regulation of DNA-templated transcription"/>
    <property type="evidence" value="ECO:0007669"/>
    <property type="project" value="TreeGrafter"/>
</dbReference>
<evidence type="ECO:0000256" key="8">
    <source>
        <dbReference type="ARBA" id="ARBA00023242"/>
    </source>
</evidence>
<accession>A0AAN8FPA8</accession>
<protein>
    <recommendedName>
        <fullName evidence="9">Nuclear pore complex protein Nup85</fullName>
    </recommendedName>
</protein>
<evidence type="ECO:0000313" key="12">
    <source>
        <dbReference type="Proteomes" id="UP001331761"/>
    </source>
</evidence>
<dbReference type="AlphaFoldDB" id="A0AAN8FPA8"/>
<dbReference type="GO" id="GO:0006606">
    <property type="term" value="P:protein import into nucleus"/>
    <property type="evidence" value="ECO:0007669"/>
    <property type="project" value="TreeGrafter"/>
</dbReference>
<proteinExistence type="inferred from homology"/>
<sequence>MSDPRWFPEWTFFSLWEVGADYLLHCGSEGRLRLENHIEEIYIQDDEMAENLMRICIEQELDDSKACIVNTMTYRYLRDGEWSAALSWALRGGRGAALDTTVNDLLTTVVHLLFVGLVVLIQCGGKKKPEGGTVSGAAPPAAAAGDKKEGEGEKKEE</sequence>
<feature type="compositionally biased region" description="Basic and acidic residues" evidence="10">
    <location>
        <begin position="145"/>
        <end position="157"/>
    </location>
</feature>
<dbReference type="PANTHER" id="PTHR13373">
    <property type="entry name" value="FROUNT PROTEIN-RELATED"/>
    <property type="match status" value="1"/>
</dbReference>
<keyword evidence="7 9" id="KW-0906">Nuclear pore complex</keyword>
<evidence type="ECO:0000256" key="4">
    <source>
        <dbReference type="ARBA" id="ARBA00022816"/>
    </source>
</evidence>
<evidence type="ECO:0000256" key="2">
    <source>
        <dbReference type="ARBA" id="ARBA00005573"/>
    </source>
</evidence>
<comment type="subunit">
    <text evidence="9">Component of the nuclear pore complex (NPC).</text>
</comment>
<keyword evidence="6 9" id="KW-0811">Translocation</keyword>
<evidence type="ECO:0000256" key="10">
    <source>
        <dbReference type="SAM" id="MobiDB-lite"/>
    </source>
</evidence>
<dbReference type="GO" id="GO:0006406">
    <property type="term" value="P:mRNA export from nucleus"/>
    <property type="evidence" value="ECO:0007669"/>
    <property type="project" value="TreeGrafter"/>
</dbReference>
<keyword evidence="3 9" id="KW-0813">Transport</keyword>
<reference evidence="11 12" key="1">
    <citation type="submission" date="2019-10" db="EMBL/GenBank/DDBJ databases">
        <title>Assembly and Annotation for the nematode Trichostrongylus colubriformis.</title>
        <authorList>
            <person name="Martin J."/>
        </authorList>
    </citation>
    <scope>NUCLEOTIDE SEQUENCE [LARGE SCALE GENOMIC DNA]</scope>
    <source>
        <strain evidence="11">G859</strain>
        <tissue evidence="11">Whole worm</tissue>
    </source>
</reference>
<dbReference type="Pfam" id="PF07575">
    <property type="entry name" value="Nucleopor_Nup85"/>
    <property type="match status" value="1"/>
</dbReference>
<organism evidence="11 12">
    <name type="scientific">Trichostrongylus colubriformis</name>
    <name type="common">Black scour worm</name>
    <dbReference type="NCBI Taxonomy" id="6319"/>
    <lineage>
        <taxon>Eukaryota</taxon>
        <taxon>Metazoa</taxon>
        <taxon>Ecdysozoa</taxon>
        <taxon>Nematoda</taxon>
        <taxon>Chromadorea</taxon>
        <taxon>Rhabditida</taxon>
        <taxon>Rhabditina</taxon>
        <taxon>Rhabditomorpha</taxon>
        <taxon>Strongyloidea</taxon>
        <taxon>Trichostrongylidae</taxon>
        <taxon>Trichostrongylus</taxon>
    </lineage>
</organism>
<evidence type="ECO:0000256" key="1">
    <source>
        <dbReference type="ARBA" id="ARBA00004567"/>
    </source>
</evidence>
<keyword evidence="8 9" id="KW-0539">Nucleus</keyword>
<name>A0AAN8FPA8_TRICO</name>
<dbReference type="InterPro" id="IPR011502">
    <property type="entry name" value="Nucleoporin_Nup85"/>
</dbReference>
<dbReference type="GO" id="GO:0031965">
    <property type="term" value="C:nuclear membrane"/>
    <property type="evidence" value="ECO:0007669"/>
    <property type="project" value="UniProtKB-UniRule"/>
</dbReference>
<dbReference type="GO" id="GO:0031080">
    <property type="term" value="C:nuclear pore outer ring"/>
    <property type="evidence" value="ECO:0007669"/>
    <property type="project" value="TreeGrafter"/>
</dbReference>
<keyword evidence="9" id="KW-0472">Membrane</keyword>
<dbReference type="GO" id="GO:0017056">
    <property type="term" value="F:structural constituent of nuclear pore"/>
    <property type="evidence" value="ECO:0007669"/>
    <property type="project" value="TreeGrafter"/>
</dbReference>
<dbReference type="Proteomes" id="UP001331761">
    <property type="component" value="Unassembled WGS sequence"/>
</dbReference>
<keyword evidence="12" id="KW-1185">Reference proteome</keyword>